<dbReference type="EMBL" id="JAHQIW010001221">
    <property type="protein sequence ID" value="KAJ1351751.1"/>
    <property type="molecule type" value="Genomic_DNA"/>
</dbReference>
<proteinExistence type="predicted"/>
<dbReference type="Proteomes" id="UP001196413">
    <property type="component" value="Unassembled WGS sequence"/>
</dbReference>
<feature type="domain" description="BCAS3 WD40" evidence="1">
    <location>
        <begin position="4"/>
        <end position="47"/>
    </location>
</feature>
<sequence length="68" mass="7806">MDRLLLKTAVFGCAFNVLAVLTHPYILLLSAVHHLYRLRRGTTIAKFFEDRAINDYFHSNEGVLSNEI</sequence>
<organism evidence="2 3">
    <name type="scientific">Parelaphostrongylus tenuis</name>
    <name type="common">Meningeal worm</name>
    <dbReference type="NCBI Taxonomy" id="148309"/>
    <lineage>
        <taxon>Eukaryota</taxon>
        <taxon>Metazoa</taxon>
        <taxon>Ecdysozoa</taxon>
        <taxon>Nematoda</taxon>
        <taxon>Chromadorea</taxon>
        <taxon>Rhabditida</taxon>
        <taxon>Rhabditina</taxon>
        <taxon>Rhabditomorpha</taxon>
        <taxon>Strongyloidea</taxon>
        <taxon>Metastrongylidae</taxon>
        <taxon>Parelaphostrongylus</taxon>
    </lineage>
</organism>
<dbReference type="InterPro" id="IPR048382">
    <property type="entry name" value="BCAS3_WD40"/>
</dbReference>
<dbReference type="AlphaFoldDB" id="A0AAD5MPP6"/>
<evidence type="ECO:0000313" key="3">
    <source>
        <dbReference type="Proteomes" id="UP001196413"/>
    </source>
</evidence>
<protein>
    <recommendedName>
        <fullName evidence="1">BCAS3 WD40 domain-containing protein</fullName>
    </recommendedName>
</protein>
<comment type="caution">
    <text evidence="2">The sequence shown here is derived from an EMBL/GenBank/DDBJ whole genome shotgun (WGS) entry which is preliminary data.</text>
</comment>
<evidence type="ECO:0000313" key="2">
    <source>
        <dbReference type="EMBL" id="KAJ1351751.1"/>
    </source>
</evidence>
<dbReference type="Pfam" id="PF21034">
    <property type="entry name" value="BCAS3_WD40"/>
    <property type="match status" value="1"/>
</dbReference>
<reference evidence="2" key="1">
    <citation type="submission" date="2021-06" db="EMBL/GenBank/DDBJ databases">
        <title>Parelaphostrongylus tenuis whole genome reference sequence.</title>
        <authorList>
            <person name="Garwood T.J."/>
            <person name="Larsen P.A."/>
            <person name="Fountain-Jones N.M."/>
            <person name="Garbe J.R."/>
            <person name="Macchietto M.G."/>
            <person name="Kania S.A."/>
            <person name="Gerhold R.W."/>
            <person name="Richards J.E."/>
            <person name="Wolf T.M."/>
        </authorList>
    </citation>
    <scope>NUCLEOTIDE SEQUENCE</scope>
    <source>
        <strain evidence="2">MNPRO001-30</strain>
        <tissue evidence="2">Meninges</tissue>
    </source>
</reference>
<gene>
    <name evidence="2" type="ORF">KIN20_007885</name>
</gene>
<name>A0AAD5MPP6_PARTN</name>
<keyword evidence="3" id="KW-1185">Reference proteome</keyword>
<accession>A0AAD5MPP6</accession>
<evidence type="ECO:0000259" key="1">
    <source>
        <dbReference type="Pfam" id="PF21034"/>
    </source>
</evidence>